<feature type="non-terminal residue" evidence="1">
    <location>
        <position position="43"/>
    </location>
</feature>
<reference evidence="1" key="1">
    <citation type="journal article" date="2011" name="Nat. Biotechnol.">
        <title>Genome sequencing and comparison of two nonhuman primate animal models, the cynomolgus and Chinese rhesus macaques.</title>
        <authorList>
            <person name="Yan G."/>
            <person name="Zhang G."/>
            <person name="Fang X."/>
            <person name="Zhang Y."/>
            <person name="Li C."/>
            <person name="Ling F."/>
            <person name="Cooper D.N."/>
            <person name="Li Q."/>
            <person name="Li Y."/>
            <person name="van Gool A.J."/>
            <person name="Du H."/>
            <person name="Chen J."/>
            <person name="Chen R."/>
            <person name="Zhang P."/>
            <person name="Huang Z."/>
            <person name="Thompson J.R."/>
            <person name="Meng Y."/>
            <person name="Bai Y."/>
            <person name="Wang J."/>
            <person name="Zhuo M."/>
            <person name="Wang T."/>
            <person name="Huang Y."/>
            <person name="Wei L."/>
            <person name="Li J."/>
            <person name="Wang Z."/>
            <person name="Hu H."/>
            <person name="Yang P."/>
            <person name="Le L."/>
            <person name="Stenson P.D."/>
            <person name="Li B."/>
            <person name="Liu X."/>
            <person name="Ball E.V."/>
            <person name="An N."/>
            <person name="Huang Q."/>
            <person name="Zhang Y."/>
            <person name="Fan W."/>
            <person name="Zhang X."/>
            <person name="Li Y."/>
            <person name="Wang W."/>
            <person name="Katze M.G."/>
            <person name="Su B."/>
            <person name="Nielsen R."/>
            <person name="Yang H."/>
            <person name="Wang J."/>
            <person name="Wang X."/>
            <person name="Wang J."/>
        </authorList>
    </citation>
    <scope>NUCLEOTIDE SEQUENCE [LARGE SCALE GENOMIC DNA]</scope>
    <source>
        <strain evidence="1">CR-5</strain>
    </source>
</reference>
<protein>
    <submittedName>
        <fullName evidence="1">Uncharacterized protein</fullName>
    </submittedName>
</protein>
<evidence type="ECO:0000313" key="1">
    <source>
        <dbReference type="EMBL" id="EHH23286.1"/>
    </source>
</evidence>
<organism evidence="1">
    <name type="scientific">Macaca mulatta</name>
    <name type="common">Rhesus macaque</name>
    <dbReference type="NCBI Taxonomy" id="9544"/>
    <lineage>
        <taxon>Eukaryota</taxon>
        <taxon>Metazoa</taxon>
        <taxon>Chordata</taxon>
        <taxon>Craniata</taxon>
        <taxon>Vertebrata</taxon>
        <taxon>Euteleostomi</taxon>
        <taxon>Mammalia</taxon>
        <taxon>Eutheria</taxon>
        <taxon>Euarchontoglires</taxon>
        <taxon>Primates</taxon>
        <taxon>Haplorrhini</taxon>
        <taxon>Catarrhini</taxon>
        <taxon>Cercopithecidae</taxon>
        <taxon>Cercopithecinae</taxon>
        <taxon>Macaca</taxon>
    </lineage>
</organism>
<accession>G7NEF8</accession>
<sequence length="43" mass="4690">MLILVKGRSHYVAQAGLELLASSDPRTSASQSARIIGMSHHNW</sequence>
<dbReference type="Proteomes" id="UP000013456">
    <property type="component" value="Chromosome 14"/>
</dbReference>
<name>G7NEF8_MACMU</name>
<dbReference type="PRINTS" id="PR02045">
    <property type="entry name" value="F138DOMAIN"/>
</dbReference>
<dbReference type="EMBL" id="CM001266">
    <property type="protein sequence ID" value="EHH23286.1"/>
    <property type="molecule type" value="Genomic_DNA"/>
</dbReference>
<proteinExistence type="predicted"/>
<gene>
    <name evidence="1" type="ORF">EGK_06722</name>
</gene>
<dbReference type="AlphaFoldDB" id="G7NEF8"/>